<name>A0A438DE78_VITVI</name>
<proteinExistence type="predicted"/>
<organism evidence="2 3">
    <name type="scientific">Vitis vinifera</name>
    <name type="common">Grape</name>
    <dbReference type="NCBI Taxonomy" id="29760"/>
    <lineage>
        <taxon>Eukaryota</taxon>
        <taxon>Viridiplantae</taxon>
        <taxon>Streptophyta</taxon>
        <taxon>Embryophyta</taxon>
        <taxon>Tracheophyta</taxon>
        <taxon>Spermatophyta</taxon>
        <taxon>Magnoliopsida</taxon>
        <taxon>eudicotyledons</taxon>
        <taxon>Gunneridae</taxon>
        <taxon>Pentapetalae</taxon>
        <taxon>rosids</taxon>
        <taxon>Vitales</taxon>
        <taxon>Vitaceae</taxon>
        <taxon>Viteae</taxon>
        <taxon>Vitis</taxon>
    </lineage>
</organism>
<accession>A0A438DE78</accession>
<reference evidence="2 3" key="1">
    <citation type="journal article" date="2018" name="PLoS Genet.">
        <title>Population sequencing reveals clonal diversity and ancestral inbreeding in the grapevine cultivar Chardonnay.</title>
        <authorList>
            <person name="Roach M.J."/>
            <person name="Johnson D.L."/>
            <person name="Bohlmann J."/>
            <person name="van Vuuren H.J."/>
            <person name="Jones S.J."/>
            <person name="Pretorius I.S."/>
            <person name="Schmidt S.A."/>
            <person name="Borneman A.R."/>
        </authorList>
    </citation>
    <scope>NUCLEOTIDE SEQUENCE [LARGE SCALE GENOMIC DNA]</scope>
    <source>
        <strain evidence="3">cv. Chardonnay</strain>
        <tissue evidence="2">Leaf</tissue>
    </source>
</reference>
<dbReference type="EMBL" id="QGNW01001665">
    <property type="protein sequence ID" value="RVW33762.1"/>
    <property type="molecule type" value="Genomic_DNA"/>
</dbReference>
<evidence type="ECO:0000256" key="1">
    <source>
        <dbReference type="SAM" id="SignalP"/>
    </source>
</evidence>
<sequence>MHSNTMHILMGCAMLNRLYALDLLELEVRPGFSLGMLVTTYVMKTLSLACAYYHAVVFYLRLSAQENVDNRAQDLADKLHVRKTGKLKIKQMLEEEN</sequence>
<evidence type="ECO:0000313" key="2">
    <source>
        <dbReference type="EMBL" id="RVW33762.1"/>
    </source>
</evidence>
<keyword evidence="1" id="KW-0732">Signal</keyword>
<comment type="caution">
    <text evidence="2">The sequence shown here is derived from an EMBL/GenBank/DDBJ whole genome shotgun (WGS) entry which is preliminary data.</text>
</comment>
<evidence type="ECO:0000313" key="3">
    <source>
        <dbReference type="Proteomes" id="UP000288805"/>
    </source>
</evidence>
<feature type="signal peptide" evidence="1">
    <location>
        <begin position="1"/>
        <end position="20"/>
    </location>
</feature>
<gene>
    <name evidence="2" type="ORF">CK203_074871</name>
</gene>
<feature type="chain" id="PRO_5019200614" evidence="1">
    <location>
        <begin position="21"/>
        <end position="97"/>
    </location>
</feature>
<dbReference type="AlphaFoldDB" id="A0A438DE78"/>
<protein>
    <submittedName>
        <fullName evidence="2">Uncharacterized protein</fullName>
    </submittedName>
</protein>
<dbReference type="Proteomes" id="UP000288805">
    <property type="component" value="Unassembled WGS sequence"/>
</dbReference>